<comment type="caution">
    <text evidence="7">The sequence shown here is derived from an EMBL/GenBank/DDBJ whole genome shotgun (WGS) entry which is preliminary data.</text>
</comment>
<dbReference type="Gene3D" id="1.10.1740.10">
    <property type="match status" value="1"/>
</dbReference>
<dbReference type="EMBL" id="MFMM01000001">
    <property type="protein sequence ID" value="OGG84703.1"/>
    <property type="molecule type" value="Genomic_DNA"/>
</dbReference>
<organism evidence="7 8">
    <name type="scientific">Candidatus Kaiserbacteria bacterium RIFCSPLOWO2_12_FULL_45_26</name>
    <dbReference type="NCBI Taxonomy" id="1798525"/>
    <lineage>
        <taxon>Bacteria</taxon>
        <taxon>Candidatus Kaiseribacteriota</taxon>
    </lineage>
</organism>
<dbReference type="Proteomes" id="UP000177325">
    <property type="component" value="Unassembled WGS sequence"/>
</dbReference>
<protein>
    <recommendedName>
        <fullName evidence="9">RNA polymerase subunit sigma-24</fullName>
    </recommendedName>
</protein>
<dbReference type="CDD" id="cd06171">
    <property type="entry name" value="Sigma70_r4"/>
    <property type="match status" value="1"/>
</dbReference>
<keyword evidence="2" id="KW-0805">Transcription regulation</keyword>
<evidence type="ECO:0000256" key="1">
    <source>
        <dbReference type="ARBA" id="ARBA00010641"/>
    </source>
</evidence>
<name>A0A1F6FFR7_9BACT</name>
<proteinExistence type="inferred from homology"/>
<dbReference type="PANTHER" id="PTHR43133:SF57">
    <property type="entry name" value="RNA POLYMERASE SIGMA-70 FACTOR"/>
    <property type="match status" value="1"/>
</dbReference>
<evidence type="ECO:0000256" key="2">
    <source>
        <dbReference type="ARBA" id="ARBA00023015"/>
    </source>
</evidence>
<keyword evidence="4" id="KW-0804">Transcription</keyword>
<dbReference type="Gene3D" id="1.10.10.10">
    <property type="entry name" value="Winged helix-like DNA-binding domain superfamily/Winged helix DNA-binding domain"/>
    <property type="match status" value="1"/>
</dbReference>
<evidence type="ECO:0000256" key="4">
    <source>
        <dbReference type="ARBA" id="ARBA00023163"/>
    </source>
</evidence>
<feature type="domain" description="RNA polymerase sigma-70 region 2" evidence="5">
    <location>
        <begin position="22"/>
        <end position="89"/>
    </location>
</feature>
<evidence type="ECO:0000313" key="7">
    <source>
        <dbReference type="EMBL" id="OGG84703.1"/>
    </source>
</evidence>
<evidence type="ECO:0000256" key="3">
    <source>
        <dbReference type="ARBA" id="ARBA00023082"/>
    </source>
</evidence>
<dbReference type="Pfam" id="PF04542">
    <property type="entry name" value="Sigma70_r2"/>
    <property type="match status" value="1"/>
</dbReference>
<comment type="similarity">
    <text evidence="1">Belongs to the sigma-70 factor family. ECF subfamily.</text>
</comment>
<sequence>MEDESSYVTKCQAGDTVAFGVLYDYYIDKIYRFVYYKTFVKEVAEDITSDVFHKALVKINSFDSSKGVFSAWLYRIARNAVIDYYRSQKFDVPLEDVFEVGAEDRTPESIDALSGLAKVTEYLETLNAKQREIITLRVWEEMSYQEIAAIVGGTEDSVKMAFSRGIRDLREKCGDVSPLTVFLACGSVAESLRFIDFT</sequence>
<accession>A0A1F6FFR7</accession>
<keyword evidence="3" id="KW-0731">Sigma factor</keyword>
<dbReference type="InterPro" id="IPR014284">
    <property type="entry name" value="RNA_pol_sigma-70_dom"/>
</dbReference>
<dbReference type="InterPro" id="IPR013324">
    <property type="entry name" value="RNA_pol_sigma_r3/r4-like"/>
</dbReference>
<dbReference type="InterPro" id="IPR013325">
    <property type="entry name" value="RNA_pol_sigma_r2"/>
</dbReference>
<dbReference type="Pfam" id="PF08281">
    <property type="entry name" value="Sigma70_r4_2"/>
    <property type="match status" value="1"/>
</dbReference>
<dbReference type="SUPFAM" id="SSF88659">
    <property type="entry name" value="Sigma3 and sigma4 domains of RNA polymerase sigma factors"/>
    <property type="match status" value="1"/>
</dbReference>
<evidence type="ECO:0008006" key="9">
    <source>
        <dbReference type="Google" id="ProtNLM"/>
    </source>
</evidence>
<evidence type="ECO:0000259" key="5">
    <source>
        <dbReference type="Pfam" id="PF04542"/>
    </source>
</evidence>
<dbReference type="STRING" id="1798525.A3G90_01290"/>
<dbReference type="NCBIfam" id="TIGR02937">
    <property type="entry name" value="sigma70-ECF"/>
    <property type="match status" value="1"/>
</dbReference>
<dbReference type="GO" id="GO:0003677">
    <property type="term" value="F:DNA binding"/>
    <property type="evidence" value="ECO:0007669"/>
    <property type="project" value="InterPro"/>
</dbReference>
<dbReference type="PANTHER" id="PTHR43133">
    <property type="entry name" value="RNA POLYMERASE ECF-TYPE SIGMA FACTO"/>
    <property type="match status" value="1"/>
</dbReference>
<dbReference type="InterPro" id="IPR013249">
    <property type="entry name" value="RNA_pol_sigma70_r4_t2"/>
</dbReference>
<evidence type="ECO:0000313" key="8">
    <source>
        <dbReference type="Proteomes" id="UP000177325"/>
    </source>
</evidence>
<reference evidence="7 8" key="1">
    <citation type="journal article" date="2016" name="Nat. Commun.">
        <title>Thousands of microbial genomes shed light on interconnected biogeochemical processes in an aquifer system.</title>
        <authorList>
            <person name="Anantharaman K."/>
            <person name="Brown C.T."/>
            <person name="Hug L.A."/>
            <person name="Sharon I."/>
            <person name="Castelle C.J."/>
            <person name="Probst A.J."/>
            <person name="Thomas B.C."/>
            <person name="Singh A."/>
            <person name="Wilkins M.J."/>
            <person name="Karaoz U."/>
            <person name="Brodie E.L."/>
            <person name="Williams K.H."/>
            <person name="Hubbard S.S."/>
            <person name="Banfield J.F."/>
        </authorList>
    </citation>
    <scope>NUCLEOTIDE SEQUENCE [LARGE SCALE GENOMIC DNA]</scope>
</reference>
<dbReference type="InterPro" id="IPR036388">
    <property type="entry name" value="WH-like_DNA-bd_sf"/>
</dbReference>
<gene>
    <name evidence="7" type="ORF">A3G90_01290</name>
</gene>
<dbReference type="InterPro" id="IPR007627">
    <property type="entry name" value="RNA_pol_sigma70_r2"/>
</dbReference>
<dbReference type="GO" id="GO:0016987">
    <property type="term" value="F:sigma factor activity"/>
    <property type="evidence" value="ECO:0007669"/>
    <property type="project" value="UniProtKB-KW"/>
</dbReference>
<dbReference type="InterPro" id="IPR039425">
    <property type="entry name" value="RNA_pol_sigma-70-like"/>
</dbReference>
<feature type="domain" description="RNA polymerase sigma factor 70 region 4 type 2" evidence="6">
    <location>
        <begin position="118"/>
        <end position="169"/>
    </location>
</feature>
<evidence type="ECO:0000259" key="6">
    <source>
        <dbReference type="Pfam" id="PF08281"/>
    </source>
</evidence>
<dbReference type="SUPFAM" id="SSF88946">
    <property type="entry name" value="Sigma2 domain of RNA polymerase sigma factors"/>
    <property type="match status" value="1"/>
</dbReference>
<dbReference type="AlphaFoldDB" id="A0A1F6FFR7"/>
<dbReference type="GO" id="GO:0006352">
    <property type="term" value="P:DNA-templated transcription initiation"/>
    <property type="evidence" value="ECO:0007669"/>
    <property type="project" value="InterPro"/>
</dbReference>